<dbReference type="SUPFAM" id="SSF101874">
    <property type="entry name" value="YceI-like"/>
    <property type="match status" value="1"/>
</dbReference>
<dbReference type="RefSeq" id="WP_228231661.1">
    <property type="nucleotide sequence ID" value="NZ_JAJGMW010000034.1"/>
</dbReference>
<accession>A0ABS8GXC5</accession>
<proteinExistence type="predicted"/>
<dbReference type="InterPro" id="IPR007372">
    <property type="entry name" value="Lipid/polyisoprenoid-bd_YceI"/>
</dbReference>
<dbReference type="Gene3D" id="2.40.128.110">
    <property type="entry name" value="Lipid/polyisoprenoid-binding, YceI-like"/>
    <property type="match status" value="1"/>
</dbReference>
<protein>
    <recommendedName>
        <fullName evidence="1">Lipid/polyisoprenoid-binding YceI-like domain-containing protein</fullName>
    </recommendedName>
</protein>
<gene>
    <name evidence="2" type="ORF">LLW17_17900</name>
</gene>
<feature type="domain" description="Lipid/polyisoprenoid-binding YceI-like" evidence="1">
    <location>
        <begin position="61"/>
        <end position="185"/>
    </location>
</feature>
<evidence type="ECO:0000313" key="3">
    <source>
        <dbReference type="Proteomes" id="UP001197770"/>
    </source>
</evidence>
<keyword evidence="3" id="KW-1185">Reference proteome</keyword>
<organism evidence="2 3">
    <name type="scientific">Leeuwenhoekiella parthenopeia</name>
    <dbReference type="NCBI Taxonomy" id="2890320"/>
    <lineage>
        <taxon>Bacteria</taxon>
        <taxon>Pseudomonadati</taxon>
        <taxon>Bacteroidota</taxon>
        <taxon>Flavobacteriia</taxon>
        <taxon>Flavobacteriales</taxon>
        <taxon>Flavobacteriaceae</taxon>
        <taxon>Leeuwenhoekiella</taxon>
    </lineage>
</organism>
<dbReference type="Pfam" id="PF04264">
    <property type="entry name" value="YceI"/>
    <property type="match status" value="1"/>
</dbReference>
<comment type="caution">
    <text evidence="2">The sequence shown here is derived from an EMBL/GenBank/DDBJ whole genome shotgun (WGS) entry which is preliminary data.</text>
</comment>
<dbReference type="Proteomes" id="UP001197770">
    <property type="component" value="Unassembled WGS sequence"/>
</dbReference>
<dbReference type="InterPro" id="IPR036761">
    <property type="entry name" value="TTHA0802/YceI-like_sf"/>
</dbReference>
<dbReference type="EMBL" id="JAJGMW010000034">
    <property type="protein sequence ID" value="MCC4214602.1"/>
    <property type="molecule type" value="Genomic_DNA"/>
</dbReference>
<evidence type="ECO:0000259" key="1">
    <source>
        <dbReference type="Pfam" id="PF04264"/>
    </source>
</evidence>
<name>A0ABS8GXC5_9FLAO</name>
<sequence length="192" mass="21204">MRTGLIILWVLGLFSGYAQKEPQGLLITGLQSSVLSIEGSTNVNCFECTFDSAYLEPKTSLTYAKKANLYVLSNAVFRLDLAGFDCGGKGINKDFREMLRAEAYPSVFLNFTRVSVSETGYEATVIISLAGKQHTYTVPIDYDRQDLSHATGKLEINVKDFQLEKPRKLMGLVVIDDVISIHFDIGGSVADF</sequence>
<reference evidence="2 3" key="1">
    <citation type="submission" date="2021-11" db="EMBL/GenBank/DDBJ databases">
        <title>Seasonal and diel survey of microbial diversity of the Tyrrhenian coast.</title>
        <authorList>
            <person name="Gattoni G."/>
            <person name="Corral P."/>
        </authorList>
    </citation>
    <scope>NUCLEOTIDE SEQUENCE [LARGE SCALE GENOMIC DNA]</scope>
    <source>
        <strain evidence="2 3">Mr9</strain>
    </source>
</reference>
<evidence type="ECO:0000313" key="2">
    <source>
        <dbReference type="EMBL" id="MCC4214602.1"/>
    </source>
</evidence>